<accession>A0A8H6YUM5</accession>
<evidence type="ECO:0000313" key="2">
    <source>
        <dbReference type="EMBL" id="KAF7367443.1"/>
    </source>
</evidence>
<evidence type="ECO:0000259" key="1">
    <source>
        <dbReference type="Pfam" id="PF22998"/>
    </source>
</evidence>
<dbReference type="EMBL" id="JACAZH010000005">
    <property type="protein sequence ID" value="KAF7367443.1"/>
    <property type="molecule type" value="Genomic_DNA"/>
</dbReference>
<proteinExistence type="predicted"/>
<keyword evidence="3" id="KW-1185">Reference proteome</keyword>
<dbReference type="InterPro" id="IPR053013">
    <property type="entry name" value="LAT"/>
</dbReference>
<feature type="domain" description="LYC1 C-terminal" evidence="1">
    <location>
        <begin position="209"/>
        <end position="369"/>
    </location>
</feature>
<sequence>MATDLSTLSLFPATPEQITVARRRTLHEWGKGLTMEEHLARDASQDQFDGSRDGRLTTWYAGREYGFHLRSLIWRFKGASAERGPADPGLQVRMRDVSLVVDPAKNKGAETVTCYGIASVFTPLENRGNGFASHMMRLLHWVIADESLLPSSKFPAAWGTPPLKVDGTRNGRFSGLWSDVGDFYSSCGPVHGKREGMGDQRYRNDHDAGVSKLWEEDAGKMRADMEKSEHPGISFAYLPIQGVASFQHRRLEIFLQRLPVPPQTWGVASTDRTAYATWTIDPRPPALRTLTVSRVRADPQNFRGLVGKILEVARKHDVKRIEMWNLPVKLEILAGTFGAATHSREEHLPAFKFYGEGPEAEISWAFNER</sequence>
<reference evidence="2" key="1">
    <citation type="submission" date="2020-05" db="EMBL/GenBank/DDBJ databases">
        <title>Mycena genomes resolve the evolution of fungal bioluminescence.</title>
        <authorList>
            <person name="Tsai I.J."/>
        </authorList>
    </citation>
    <scope>NUCLEOTIDE SEQUENCE</scope>
    <source>
        <strain evidence="2">160909Yilan</strain>
    </source>
</reference>
<dbReference type="PANTHER" id="PTHR34815">
    <property type="entry name" value="LYSINE ACETYLTRANSFERASE"/>
    <property type="match status" value="1"/>
</dbReference>
<name>A0A8H6YUM5_9AGAR</name>
<dbReference type="OrthoDB" id="2020070at2759"/>
<gene>
    <name evidence="2" type="ORF">MSAN_00807000</name>
</gene>
<dbReference type="Proteomes" id="UP000623467">
    <property type="component" value="Unassembled WGS sequence"/>
</dbReference>
<evidence type="ECO:0000313" key="3">
    <source>
        <dbReference type="Proteomes" id="UP000623467"/>
    </source>
</evidence>
<dbReference type="AlphaFoldDB" id="A0A8H6YUM5"/>
<comment type="caution">
    <text evidence="2">The sequence shown here is derived from an EMBL/GenBank/DDBJ whole genome shotgun (WGS) entry which is preliminary data.</text>
</comment>
<organism evidence="2 3">
    <name type="scientific">Mycena sanguinolenta</name>
    <dbReference type="NCBI Taxonomy" id="230812"/>
    <lineage>
        <taxon>Eukaryota</taxon>
        <taxon>Fungi</taxon>
        <taxon>Dikarya</taxon>
        <taxon>Basidiomycota</taxon>
        <taxon>Agaricomycotina</taxon>
        <taxon>Agaricomycetes</taxon>
        <taxon>Agaricomycetidae</taxon>
        <taxon>Agaricales</taxon>
        <taxon>Marasmiineae</taxon>
        <taxon>Mycenaceae</taxon>
        <taxon>Mycena</taxon>
    </lineage>
</organism>
<dbReference type="Pfam" id="PF22998">
    <property type="entry name" value="GNAT_LYC1-like"/>
    <property type="match status" value="1"/>
</dbReference>
<dbReference type="InterPro" id="IPR055100">
    <property type="entry name" value="GNAT_LYC1-like"/>
</dbReference>
<dbReference type="PANTHER" id="PTHR34815:SF2">
    <property type="entry name" value="N-ACETYLTRANSFERASE DOMAIN-CONTAINING PROTEIN"/>
    <property type="match status" value="1"/>
</dbReference>
<protein>
    <recommendedName>
        <fullName evidence="1">LYC1 C-terminal domain-containing protein</fullName>
    </recommendedName>
</protein>